<feature type="compositionally biased region" description="Low complexity" evidence="1">
    <location>
        <begin position="142"/>
        <end position="152"/>
    </location>
</feature>
<feature type="chain" id="PRO_5020823979" evidence="2">
    <location>
        <begin position="36"/>
        <end position="163"/>
    </location>
</feature>
<keyword evidence="4" id="KW-1185">Reference proteome</keyword>
<evidence type="ECO:0000313" key="4">
    <source>
        <dbReference type="Proteomes" id="UP000269721"/>
    </source>
</evidence>
<feature type="region of interest" description="Disordered" evidence="1">
    <location>
        <begin position="125"/>
        <end position="163"/>
    </location>
</feature>
<dbReference type="Proteomes" id="UP000269721">
    <property type="component" value="Unassembled WGS sequence"/>
</dbReference>
<name>A0A4P9WNQ9_9FUNG</name>
<dbReference type="EMBL" id="KZ993822">
    <property type="protein sequence ID" value="RKO94771.1"/>
    <property type="molecule type" value="Genomic_DNA"/>
</dbReference>
<organism evidence="3 4">
    <name type="scientific">Blyttiomyces helicus</name>
    <dbReference type="NCBI Taxonomy" id="388810"/>
    <lineage>
        <taxon>Eukaryota</taxon>
        <taxon>Fungi</taxon>
        <taxon>Fungi incertae sedis</taxon>
        <taxon>Chytridiomycota</taxon>
        <taxon>Chytridiomycota incertae sedis</taxon>
        <taxon>Chytridiomycetes</taxon>
        <taxon>Chytridiomycetes incertae sedis</taxon>
        <taxon>Blyttiomyces</taxon>
    </lineage>
</organism>
<keyword evidence="2" id="KW-0732">Signal</keyword>
<reference evidence="4" key="1">
    <citation type="journal article" date="2018" name="Nat. Microbiol.">
        <title>Leveraging single-cell genomics to expand the fungal tree of life.</title>
        <authorList>
            <person name="Ahrendt S.R."/>
            <person name="Quandt C.A."/>
            <person name="Ciobanu D."/>
            <person name="Clum A."/>
            <person name="Salamov A."/>
            <person name="Andreopoulos B."/>
            <person name="Cheng J.F."/>
            <person name="Woyke T."/>
            <person name="Pelin A."/>
            <person name="Henrissat B."/>
            <person name="Reynolds N.K."/>
            <person name="Benny G.L."/>
            <person name="Smith M.E."/>
            <person name="James T.Y."/>
            <person name="Grigoriev I.V."/>
        </authorList>
    </citation>
    <scope>NUCLEOTIDE SEQUENCE [LARGE SCALE GENOMIC DNA]</scope>
</reference>
<accession>A0A4P9WNQ9</accession>
<proteinExistence type="predicted"/>
<evidence type="ECO:0000256" key="2">
    <source>
        <dbReference type="SAM" id="SignalP"/>
    </source>
</evidence>
<gene>
    <name evidence="3" type="ORF">BDK51DRAFT_34524</name>
</gene>
<dbReference type="AlphaFoldDB" id="A0A4P9WNQ9"/>
<evidence type="ECO:0000313" key="3">
    <source>
        <dbReference type="EMBL" id="RKO94771.1"/>
    </source>
</evidence>
<feature type="compositionally biased region" description="Pro residues" evidence="1">
    <location>
        <begin position="125"/>
        <end position="137"/>
    </location>
</feature>
<sequence length="163" mass="18204">MPSFPIQPRLLLHVSMHQLLVIGLIEPAHVEPAYAEPVQAWVRDNSYKMLEFGQRRIRVNYTKKRRGEDKRVHFLARLHAHSQLAEDFIVAVFRVGDGASVASTLAGNWVKLVMPLALACMSTLPPSPPESPVPPPLGTETSECGVSSLSESSRWRALPRFRT</sequence>
<protein>
    <submittedName>
        <fullName evidence="3">Uncharacterized protein</fullName>
    </submittedName>
</protein>
<evidence type="ECO:0000256" key="1">
    <source>
        <dbReference type="SAM" id="MobiDB-lite"/>
    </source>
</evidence>
<feature type="signal peptide" evidence="2">
    <location>
        <begin position="1"/>
        <end position="35"/>
    </location>
</feature>